<dbReference type="Pfam" id="PF03457">
    <property type="entry name" value="HA"/>
    <property type="match status" value="1"/>
</dbReference>
<reference evidence="2" key="1">
    <citation type="submission" date="2021-01" db="EMBL/GenBank/DDBJ databases">
        <authorList>
            <person name="Corre E."/>
            <person name="Pelletier E."/>
            <person name="Niang G."/>
            <person name="Scheremetjew M."/>
            <person name="Finn R."/>
            <person name="Kale V."/>
            <person name="Holt S."/>
            <person name="Cochrane G."/>
            <person name="Meng A."/>
            <person name="Brown T."/>
            <person name="Cohen L."/>
        </authorList>
    </citation>
    <scope>NUCLEOTIDE SEQUENCE</scope>
    <source>
        <strain evidence="2">GSO104</strain>
    </source>
</reference>
<feature type="domain" description="Helicase-associated" evidence="1">
    <location>
        <begin position="40"/>
        <end position="98"/>
    </location>
</feature>
<evidence type="ECO:0000259" key="1">
    <source>
        <dbReference type="Pfam" id="PF03457"/>
    </source>
</evidence>
<gene>
    <name evidence="2" type="ORF">DBRI00130_LOCUS37041</name>
</gene>
<evidence type="ECO:0000313" key="2">
    <source>
        <dbReference type="EMBL" id="CAE4649065.1"/>
    </source>
</evidence>
<organism evidence="2">
    <name type="scientific">Ditylum brightwellii</name>
    <dbReference type="NCBI Taxonomy" id="49249"/>
    <lineage>
        <taxon>Eukaryota</taxon>
        <taxon>Sar</taxon>
        <taxon>Stramenopiles</taxon>
        <taxon>Ochrophyta</taxon>
        <taxon>Bacillariophyta</taxon>
        <taxon>Mediophyceae</taxon>
        <taxon>Lithodesmiophycidae</taxon>
        <taxon>Lithodesmiales</taxon>
        <taxon>Lithodesmiaceae</taxon>
        <taxon>Ditylum</taxon>
    </lineage>
</organism>
<dbReference type="PANTHER" id="PTHR33418:SF1">
    <property type="entry name" value="HELICASE-ASSOCIATED DOMAIN-CONTAINING PROTEIN"/>
    <property type="match status" value="1"/>
</dbReference>
<dbReference type="InterPro" id="IPR005114">
    <property type="entry name" value="Helicase_assoc"/>
</dbReference>
<dbReference type="PANTHER" id="PTHR33418">
    <property type="entry name" value="HELICASE-ASSOCIATED"/>
    <property type="match status" value="1"/>
</dbReference>
<sequence>MGMSGGSRIKVDYRFTEERIHLLQKIPNFIWQESWTLILWETRFEELLEYKETFGNCNVPVPYKIRPELGEFVRTHRVLYGQKKKGINDLLSDEQIDQTGIG</sequence>
<protein>
    <recommendedName>
        <fullName evidence="1">Helicase-associated domain-containing protein</fullName>
    </recommendedName>
</protein>
<proteinExistence type="predicted"/>
<dbReference type="EMBL" id="HBNS01048119">
    <property type="protein sequence ID" value="CAE4649065.1"/>
    <property type="molecule type" value="Transcribed_RNA"/>
</dbReference>
<dbReference type="AlphaFoldDB" id="A0A7S4WEQ1"/>
<accession>A0A7S4WEQ1</accession>
<name>A0A7S4WEQ1_9STRA</name>
<dbReference type="Gene3D" id="6.10.140.530">
    <property type="match status" value="1"/>
</dbReference>